<accession>A0A7X0IC98</accession>
<evidence type="ECO:0000313" key="1">
    <source>
        <dbReference type="EMBL" id="MBB6472575.1"/>
    </source>
</evidence>
<dbReference type="Proteomes" id="UP000555564">
    <property type="component" value="Unassembled WGS sequence"/>
</dbReference>
<protein>
    <submittedName>
        <fullName evidence="1">Uncharacterized protein</fullName>
    </submittedName>
</protein>
<evidence type="ECO:0000313" key="2">
    <source>
        <dbReference type="Proteomes" id="UP000555564"/>
    </source>
</evidence>
<reference evidence="1 2" key="1">
    <citation type="submission" date="2020-08" db="EMBL/GenBank/DDBJ databases">
        <title>Sequencing the genomes of 1000 actinobacteria strains.</title>
        <authorList>
            <person name="Klenk H.-P."/>
        </authorList>
    </citation>
    <scope>NUCLEOTIDE SEQUENCE [LARGE SCALE GENOMIC DNA]</scope>
    <source>
        <strain evidence="1 2">DSM 44936</strain>
    </source>
</reference>
<organism evidence="1 2">
    <name type="scientific">Sphaerisporangium rubeum</name>
    <dbReference type="NCBI Taxonomy" id="321317"/>
    <lineage>
        <taxon>Bacteria</taxon>
        <taxon>Bacillati</taxon>
        <taxon>Actinomycetota</taxon>
        <taxon>Actinomycetes</taxon>
        <taxon>Streptosporangiales</taxon>
        <taxon>Streptosporangiaceae</taxon>
        <taxon>Sphaerisporangium</taxon>
    </lineage>
</organism>
<keyword evidence="2" id="KW-1185">Reference proteome</keyword>
<dbReference type="AlphaFoldDB" id="A0A7X0IC98"/>
<comment type="caution">
    <text evidence="1">The sequence shown here is derived from an EMBL/GenBank/DDBJ whole genome shotgun (WGS) entry which is preliminary data.</text>
</comment>
<sequence>MSLDDNLRDLIWYVGGPRRRTGFTYSVLIGDEVVGCGDIYPFGRSCHARCARGCA</sequence>
<proteinExistence type="predicted"/>
<dbReference type="EMBL" id="JACHIU010000001">
    <property type="protein sequence ID" value="MBB6472575.1"/>
    <property type="molecule type" value="Genomic_DNA"/>
</dbReference>
<name>A0A7X0IC98_9ACTN</name>
<gene>
    <name evidence="1" type="ORF">BJ992_002006</name>
</gene>
<dbReference type="RefSeq" id="WP_221474744.1">
    <property type="nucleotide sequence ID" value="NZ_BAAALO010000027.1"/>
</dbReference>